<dbReference type="CDD" id="cd00267">
    <property type="entry name" value="ABC_ATPase"/>
    <property type="match status" value="1"/>
</dbReference>
<dbReference type="InterPro" id="IPR003593">
    <property type="entry name" value="AAA+_ATPase"/>
</dbReference>
<keyword evidence="1" id="KW-0547">Nucleotide-binding</keyword>
<evidence type="ECO:0000259" key="3">
    <source>
        <dbReference type="PROSITE" id="PS50893"/>
    </source>
</evidence>
<dbReference type="Pfam" id="PF00005">
    <property type="entry name" value="ABC_tran"/>
    <property type="match status" value="1"/>
</dbReference>
<evidence type="ECO:0000313" key="4">
    <source>
        <dbReference type="EMBL" id="WKD50332.1"/>
    </source>
</evidence>
<name>A0ABY9EDW4_9GAMM</name>
<keyword evidence="2 4" id="KW-0067">ATP-binding</keyword>
<dbReference type="SMART" id="SM00382">
    <property type="entry name" value="AAA"/>
    <property type="match status" value="1"/>
</dbReference>
<dbReference type="GO" id="GO:0005524">
    <property type="term" value="F:ATP binding"/>
    <property type="evidence" value="ECO:0007669"/>
    <property type="project" value="UniProtKB-KW"/>
</dbReference>
<dbReference type="PANTHER" id="PTHR43119:SF1">
    <property type="entry name" value="ABC TRANSPORTER DOMAIN-CONTAINING PROTEIN"/>
    <property type="match status" value="1"/>
</dbReference>
<keyword evidence="5" id="KW-1185">Reference proteome</keyword>
<dbReference type="PROSITE" id="PS50893">
    <property type="entry name" value="ABC_TRANSPORTER_2"/>
    <property type="match status" value="1"/>
</dbReference>
<feature type="domain" description="ABC transporter" evidence="3">
    <location>
        <begin position="1"/>
        <end position="204"/>
    </location>
</feature>
<dbReference type="InterPro" id="IPR027417">
    <property type="entry name" value="P-loop_NTPase"/>
</dbReference>
<evidence type="ECO:0000256" key="2">
    <source>
        <dbReference type="ARBA" id="ARBA00022840"/>
    </source>
</evidence>
<dbReference type="SUPFAM" id="SSF52540">
    <property type="entry name" value="P-loop containing nucleoside triphosphate hydrolases"/>
    <property type="match status" value="1"/>
</dbReference>
<dbReference type="Proteomes" id="UP001321520">
    <property type="component" value="Chromosome"/>
</dbReference>
<dbReference type="InterPro" id="IPR003439">
    <property type="entry name" value="ABC_transporter-like_ATP-bd"/>
</dbReference>
<dbReference type="EMBL" id="CP098023">
    <property type="protein sequence ID" value="WKD50332.1"/>
    <property type="molecule type" value="Genomic_DNA"/>
</dbReference>
<dbReference type="Gene3D" id="3.40.50.300">
    <property type="entry name" value="P-loop containing nucleotide triphosphate hydrolases"/>
    <property type="match status" value="1"/>
</dbReference>
<evidence type="ECO:0000313" key="5">
    <source>
        <dbReference type="Proteomes" id="UP001321520"/>
    </source>
</evidence>
<sequence>MSTKSMLSLNTTNLGIDILNRVDLTVKAGEVLCLSGPSGSGKSRLLRAIADLEPHSGSASLDNRKQDSMPGHCWRRQVMLVPAQSAWWYETAGAHLAKPMPQALLALGFPEEADGWQMAKLSTGEKQRLALVRALSYEPRALLLDEPTANLDEDSTLKTEAFLLEVIREKQYPVIWVAHSPAQIRRVANRYFAIEDKRVKEQEIPL</sequence>
<dbReference type="RefSeq" id="WP_301416523.1">
    <property type="nucleotide sequence ID" value="NZ_CP098023.1"/>
</dbReference>
<proteinExistence type="predicted"/>
<gene>
    <name evidence="4" type="ORF">M8T91_02555</name>
</gene>
<dbReference type="PANTHER" id="PTHR43119">
    <property type="entry name" value="ABC TRANSPORT PROTEIN ATP-BINDING COMPONENT-RELATED"/>
    <property type="match status" value="1"/>
</dbReference>
<accession>A0ABY9EDW4</accession>
<reference evidence="4 5" key="1">
    <citation type="submission" date="2022-05" db="EMBL/GenBank/DDBJ databases">
        <title>Microbulbifer sp. nov., isolated from sponge.</title>
        <authorList>
            <person name="Gao L."/>
        </authorList>
    </citation>
    <scope>NUCLEOTIDE SEQUENCE [LARGE SCALE GENOMIC DNA]</scope>
    <source>
        <strain evidence="4 5">MI-G</strain>
    </source>
</reference>
<evidence type="ECO:0000256" key="1">
    <source>
        <dbReference type="ARBA" id="ARBA00022741"/>
    </source>
</evidence>
<protein>
    <submittedName>
        <fullName evidence="4">ATP-binding cassette domain-containing protein</fullName>
    </submittedName>
</protein>
<organism evidence="4 5">
    <name type="scientific">Microbulbifer spongiae</name>
    <dbReference type="NCBI Taxonomy" id="2944933"/>
    <lineage>
        <taxon>Bacteria</taxon>
        <taxon>Pseudomonadati</taxon>
        <taxon>Pseudomonadota</taxon>
        <taxon>Gammaproteobacteria</taxon>
        <taxon>Cellvibrionales</taxon>
        <taxon>Microbulbiferaceae</taxon>
        <taxon>Microbulbifer</taxon>
    </lineage>
</organism>